<name>A0ABR7L5X8_9PSEU</name>
<keyword evidence="2" id="KW-1185">Reference proteome</keyword>
<sequence length="151" mass="16177">MTSGQFDHRATARAFTERTDARVSLKPAGATKGFFDGGWWPRSREPVAEFSTLISSLAERFGPVDRIGYSRGSWDTAPDRLLVGQNTVRLQGFRGMNAHTIVLIGPNLRRVTLLVVPAHAAADPANTALDTVAAADCVADAALILTAISPF</sequence>
<accession>A0ABR7L5X8</accession>
<dbReference type="InterPro" id="IPR046036">
    <property type="entry name" value="DUF5994"/>
</dbReference>
<reference evidence="1 2" key="1">
    <citation type="submission" date="2020-06" db="EMBL/GenBank/DDBJ databases">
        <title>Actinokineospora xiongansis sp. nov., isolated from soil of Baiyangdian.</title>
        <authorList>
            <person name="Zhang X."/>
        </authorList>
    </citation>
    <scope>NUCLEOTIDE SEQUENCE [LARGE SCALE GENOMIC DNA]</scope>
    <source>
        <strain evidence="1 2">HBU206404</strain>
    </source>
</reference>
<proteinExistence type="predicted"/>
<evidence type="ECO:0000313" key="1">
    <source>
        <dbReference type="EMBL" id="MBC6448044.1"/>
    </source>
</evidence>
<dbReference type="Pfam" id="PF19457">
    <property type="entry name" value="DUF5994"/>
    <property type="match status" value="1"/>
</dbReference>
<evidence type="ECO:0000313" key="2">
    <source>
        <dbReference type="Proteomes" id="UP000734823"/>
    </source>
</evidence>
<protein>
    <submittedName>
        <fullName evidence="1">Uncharacterized protein</fullName>
    </submittedName>
</protein>
<gene>
    <name evidence="1" type="ORF">GPZ80_12790</name>
</gene>
<comment type="caution">
    <text evidence="1">The sequence shown here is derived from an EMBL/GenBank/DDBJ whole genome shotgun (WGS) entry which is preliminary data.</text>
</comment>
<organism evidence="1 2">
    <name type="scientific">Actinokineospora xionganensis</name>
    <dbReference type="NCBI Taxonomy" id="2684470"/>
    <lineage>
        <taxon>Bacteria</taxon>
        <taxon>Bacillati</taxon>
        <taxon>Actinomycetota</taxon>
        <taxon>Actinomycetes</taxon>
        <taxon>Pseudonocardiales</taxon>
        <taxon>Pseudonocardiaceae</taxon>
        <taxon>Actinokineospora</taxon>
    </lineage>
</organism>
<dbReference type="EMBL" id="JABVED010000006">
    <property type="protein sequence ID" value="MBC6448044.1"/>
    <property type="molecule type" value="Genomic_DNA"/>
</dbReference>
<dbReference type="RefSeq" id="WP_187220544.1">
    <property type="nucleotide sequence ID" value="NZ_JABVED010000006.1"/>
</dbReference>
<dbReference type="Proteomes" id="UP000734823">
    <property type="component" value="Unassembled WGS sequence"/>
</dbReference>